<evidence type="ECO:0000313" key="1">
    <source>
        <dbReference type="EMBL" id="RHN81193.1"/>
    </source>
</evidence>
<dbReference type="Gramene" id="rna5200">
    <property type="protein sequence ID" value="RHN81193.1"/>
    <property type="gene ID" value="gene5200"/>
</dbReference>
<organism evidence="1 2">
    <name type="scientific">Medicago truncatula</name>
    <name type="common">Barrel medic</name>
    <name type="synonym">Medicago tribuloides</name>
    <dbReference type="NCBI Taxonomy" id="3880"/>
    <lineage>
        <taxon>Eukaryota</taxon>
        <taxon>Viridiplantae</taxon>
        <taxon>Streptophyta</taxon>
        <taxon>Embryophyta</taxon>
        <taxon>Tracheophyta</taxon>
        <taxon>Spermatophyta</taxon>
        <taxon>Magnoliopsida</taxon>
        <taxon>eudicotyledons</taxon>
        <taxon>Gunneridae</taxon>
        <taxon>Pentapetalae</taxon>
        <taxon>rosids</taxon>
        <taxon>fabids</taxon>
        <taxon>Fabales</taxon>
        <taxon>Fabaceae</taxon>
        <taxon>Papilionoideae</taxon>
        <taxon>50 kb inversion clade</taxon>
        <taxon>NPAAA clade</taxon>
        <taxon>Hologalegina</taxon>
        <taxon>IRL clade</taxon>
        <taxon>Trifolieae</taxon>
        <taxon>Medicago</taxon>
    </lineage>
</organism>
<dbReference type="Proteomes" id="UP000265566">
    <property type="component" value="Chromosome 1"/>
</dbReference>
<accession>A0A396JY69</accession>
<reference evidence="2" key="1">
    <citation type="journal article" date="2018" name="Nat. Plants">
        <title>Whole-genome landscape of Medicago truncatula symbiotic genes.</title>
        <authorList>
            <person name="Pecrix Y."/>
            <person name="Staton S.E."/>
            <person name="Sallet E."/>
            <person name="Lelandais-Briere C."/>
            <person name="Moreau S."/>
            <person name="Carrere S."/>
            <person name="Blein T."/>
            <person name="Jardinaud M.F."/>
            <person name="Latrasse D."/>
            <person name="Zouine M."/>
            <person name="Zahm M."/>
            <person name="Kreplak J."/>
            <person name="Mayjonade B."/>
            <person name="Satge C."/>
            <person name="Perez M."/>
            <person name="Cauet S."/>
            <person name="Marande W."/>
            <person name="Chantry-Darmon C."/>
            <person name="Lopez-Roques C."/>
            <person name="Bouchez O."/>
            <person name="Berard A."/>
            <person name="Debelle F."/>
            <person name="Munos S."/>
            <person name="Bendahmane A."/>
            <person name="Berges H."/>
            <person name="Niebel A."/>
            <person name="Buitink J."/>
            <person name="Frugier F."/>
            <person name="Benhamed M."/>
            <person name="Crespi M."/>
            <person name="Gouzy J."/>
            <person name="Gamas P."/>
        </authorList>
    </citation>
    <scope>NUCLEOTIDE SEQUENCE [LARGE SCALE GENOMIC DNA]</scope>
    <source>
        <strain evidence="2">cv. Jemalong A17</strain>
    </source>
</reference>
<protein>
    <submittedName>
        <fullName evidence="1">Uncharacterized protein</fullName>
    </submittedName>
</protein>
<evidence type="ECO:0000313" key="2">
    <source>
        <dbReference type="Proteomes" id="UP000265566"/>
    </source>
</evidence>
<comment type="caution">
    <text evidence="1">The sequence shown here is derived from an EMBL/GenBank/DDBJ whole genome shotgun (WGS) entry which is preliminary data.</text>
</comment>
<sequence length="44" mass="5066">MAIFTVTILRRKMKQRCLMIMSLNKLTLFPSLTLQSCSKPHAIT</sequence>
<gene>
    <name evidence="1" type="ORF">MtrunA17_Chr1g0196401</name>
</gene>
<dbReference type="AlphaFoldDB" id="A0A396JY69"/>
<proteinExistence type="predicted"/>
<name>A0A396JY69_MEDTR</name>
<dbReference type="EMBL" id="PSQE01000001">
    <property type="protein sequence ID" value="RHN81193.1"/>
    <property type="molecule type" value="Genomic_DNA"/>
</dbReference>